<evidence type="ECO:0000313" key="3">
    <source>
        <dbReference type="Proteomes" id="UP000276345"/>
    </source>
</evidence>
<dbReference type="AlphaFoldDB" id="A0A3S5DC71"/>
<name>A0A3S5DC71_SALET</name>
<evidence type="ECO:0000259" key="1">
    <source>
        <dbReference type="Pfam" id="PF01402"/>
    </source>
</evidence>
<dbReference type="GO" id="GO:0006355">
    <property type="term" value="P:regulation of DNA-templated transcription"/>
    <property type="evidence" value="ECO:0007669"/>
    <property type="project" value="InterPro"/>
</dbReference>
<dbReference type="GO" id="GO:0043565">
    <property type="term" value="F:sequence-specific DNA binding"/>
    <property type="evidence" value="ECO:0007669"/>
    <property type="project" value="UniProtKB-ARBA"/>
</dbReference>
<organism evidence="2 3">
    <name type="scientific">Salmonella enterica subsp. enterica serovar Sanjuan</name>
    <dbReference type="NCBI Taxonomy" id="1160765"/>
    <lineage>
        <taxon>Bacteria</taxon>
        <taxon>Pseudomonadati</taxon>
        <taxon>Pseudomonadota</taxon>
        <taxon>Gammaproteobacteria</taxon>
        <taxon>Enterobacterales</taxon>
        <taxon>Enterobacteriaceae</taxon>
        <taxon>Salmonella</taxon>
    </lineage>
</organism>
<dbReference type="Pfam" id="PF01402">
    <property type="entry name" value="RHH_1"/>
    <property type="match status" value="1"/>
</dbReference>
<protein>
    <submittedName>
        <fullName evidence="2">Putative CopG-family DNA-binding protein</fullName>
    </submittedName>
</protein>
<evidence type="ECO:0000313" key="2">
    <source>
        <dbReference type="EMBL" id="VEA09857.1"/>
    </source>
</evidence>
<sequence length="84" mass="10018">MSIMAERDMGRILLDLSDEVIRRLDEIKQQRNLPRAELLREAVEMYLERQNQAEQAIAGALGIWQECEEDGVEFERKLREEWTR</sequence>
<dbReference type="EMBL" id="LR134142">
    <property type="protein sequence ID" value="VEA09857.1"/>
    <property type="molecule type" value="Genomic_DNA"/>
</dbReference>
<dbReference type="Gene3D" id="1.10.1220.10">
    <property type="entry name" value="Met repressor-like"/>
    <property type="match status" value="1"/>
</dbReference>
<dbReference type="InterPro" id="IPR002145">
    <property type="entry name" value="CopG"/>
</dbReference>
<accession>A0A3S5DC71</accession>
<dbReference type="CDD" id="cd21631">
    <property type="entry name" value="RHH_CopG_NikR-like"/>
    <property type="match status" value="1"/>
</dbReference>
<gene>
    <name evidence="2" type="primary">STY3845</name>
    <name evidence="2" type="ORF">NCTC7406_05133</name>
</gene>
<dbReference type="InterPro" id="IPR013321">
    <property type="entry name" value="Arc_rbn_hlx_hlx"/>
</dbReference>
<keyword evidence="2" id="KW-0238">DNA-binding</keyword>
<dbReference type="Proteomes" id="UP000276345">
    <property type="component" value="Chromosome"/>
</dbReference>
<feature type="domain" description="Ribbon-helix-helix protein CopG" evidence="1">
    <location>
        <begin position="15"/>
        <end position="50"/>
    </location>
</feature>
<reference evidence="2 3" key="1">
    <citation type="submission" date="2018-12" db="EMBL/GenBank/DDBJ databases">
        <authorList>
            <consortium name="Pathogen Informatics"/>
        </authorList>
    </citation>
    <scope>NUCLEOTIDE SEQUENCE [LARGE SCALE GENOMIC DNA]</scope>
    <source>
        <strain evidence="2 3">NCTC7406</strain>
    </source>
</reference>
<proteinExistence type="predicted"/>